<accession>A0A8S4AML1</accession>
<gene>
    <name evidence="2" type="ORF">MMEN_LOCUS4334</name>
</gene>
<name>A0A8S4AML1_9TELE</name>
<comment type="caution">
    <text evidence="2">The sequence shown here is derived from an EMBL/GenBank/DDBJ whole genome shotgun (WGS) entry which is preliminary data.</text>
</comment>
<feature type="compositionally biased region" description="Polar residues" evidence="1">
    <location>
        <begin position="11"/>
        <end position="33"/>
    </location>
</feature>
<evidence type="ECO:0000313" key="3">
    <source>
        <dbReference type="Proteomes" id="UP000677803"/>
    </source>
</evidence>
<evidence type="ECO:0000256" key="1">
    <source>
        <dbReference type="SAM" id="MobiDB-lite"/>
    </source>
</evidence>
<protein>
    <submittedName>
        <fullName evidence="2">(Atlantic silverside) hypothetical protein</fullName>
    </submittedName>
</protein>
<dbReference type="EMBL" id="CAJRST010003335">
    <property type="protein sequence ID" value="CAG5867542.1"/>
    <property type="molecule type" value="Genomic_DNA"/>
</dbReference>
<organism evidence="2 3">
    <name type="scientific">Menidia menidia</name>
    <name type="common">Atlantic silverside</name>
    <dbReference type="NCBI Taxonomy" id="238744"/>
    <lineage>
        <taxon>Eukaryota</taxon>
        <taxon>Metazoa</taxon>
        <taxon>Chordata</taxon>
        <taxon>Craniata</taxon>
        <taxon>Vertebrata</taxon>
        <taxon>Euteleostomi</taxon>
        <taxon>Actinopterygii</taxon>
        <taxon>Neopterygii</taxon>
        <taxon>Teleostei</taxon>
        <taxon>Neoteleostei</taxon>
        <taxon>Acanthomorphata</taxon>
        <taxon>Ovalentaria</taxon>
        <taxon>Atherinomorphae</taxon>
        <taxon>Atheriniformes</taxon>
        <taxon>Atherinopsidae</taxon>
        <taxon>Menidiinae</taxon>
        <taxon>Menidia</taxon>
    </lineage>
</organism>
<proteinExistence type="predicted"/>
<reference evidence="2" key="1">
    <citation type="submission" date="2021-05" db="EMBL/GenBank/DDBJ databases">
        <authorList>
            <person name="Tigano A."/>
        </authorList>
    </citation>
    <scope>NUCLEOTIDE SEQUENCE</scope>
</reference>
<dbReference type="Proteomes" id="UP000677803">
    <property type="component" value="Unassembled WGS sequence"/>
</dbReference>
<dbReference type="AlphaFoldDB" id="A0A8S4AML1"/>
<sequence length="117" mass="13485">MFRETFRPHPQRTTWDMPTRNAHSTSRMRSGTARTRWDSRNLETMAPRLAWAAGKEYTSMAMQSRKPGVISQGPLRLTTKVLLRVRHTIVPMIHVMPCPVSATREAMERQPPQEDQG</sequence>
<evidence type="ECO:0000313" key="2">
    <source>
        <dbReference type="EMBL" id="CAG5867542.1"/>
    </source>
</evidence>
<keyword evidence="3" id="KW-1185">Reference proteome</keyword>
<feature type="region of interest" description="Disordered" evidence="1">
    <location>
        <begin position="1"/>
        <end position="35"/>
    </location>
</feature>